<organism evidence="2 3">
    <name type="scientific">Puccinia striiformis</name>
    <dbReference type="NCBI Taxonomy" id="27350"/>
    <lineage>
        <taxon>Eukaryota</taxon>
        <taxon>Fungi</taxon>
        <taxon>Dikarya</taxon>
        <taxon>Basidiomycota</taxon>
        <taxon>Pucciniomycotina</taxon>
        <taxon>Pucciniomycetes</taxon>
        <taxon>Pucciniales</taxon>
        <taxon>Pucciniaceae</taxon>
        <taxon>Puccinia</taxon>
    </lineage>
</organism>
<comment type="caution">
    <text evidence="2">The sequence shown here is derived from an EMBL/GenBank/DDBJ whole genome shotgun (WGS) entry which is preliminary data.</text>
</comment>
<evidence type="ECO:0000313" key="2">
    <source>
        <dbReference type="EMBL" id="POW06345.1"/>
    </source>
</evidence>
<evidence type="ECO:0000256" key="1">
    <source>
        <dbReference type="SAM" id="MobiDB-lite"/>
    </source>
</evidence>
<dbReference type="Proteomes" id="UP000239156">
    <property type="component" value="Unassembled WGS sequence"/>
</dbReference>
<feature type="compositionally biased region" description="Basic residues" evidence="1">
    <location>
        <begin position="200"/>
        <end position="209"/>
    </location>
</feature>
<dbReference type="OrthoDB" id="2513437at2759"/>
<accession>A0A2S4VA59</accession>
<keyword evidence="3" id="KW-1185">Reference proteome</keyword>
<reference evidence="2" key="1">
    <citation type="submission" date="2017-12" db="EMBL/GenBank/DDBJ databases">
        <title>Gene loss provides genomic basis for host adaptation in cereal stripe rust fungi.</title>
        <authorList>
            <person name="Xia C."/>
        </authorList>
    </citation>
    <scope>NUCLEOTIDE SEQUENCE [LARGE SCALE GENOMIC DNA]</scope>
    <source>
        <strain evidence="2">93-210</strain>
    </source>
</reference>
<feature type="region of interest" description="Disordered" evidence="1">
    <location>
        <begin position="173"/>
        <end position="209"/>
    </location>
</feature>
<dbReference type="VEuPathDB" id="FungiDB:PSHT_00492"/>
<gene>
    <name evidence="2" type="ORF">PSTT_09059</name>
</gene>
<evidence type="ECO:0008006" key="4">
    <source>
        <dbReference type="Google" id="ProtNLM"/>
    </source>
</evidence>
<dbReference type="VEuPathDB" id="FungiDB:PSTT_09059"/>
<feature type="compositionally biased region" description="Low complexity" evidence="1">
    <location>
        <begin position="174"/>
        <end position="199"/>
    </location>
</feature>
<protein>
    <recommendedName>
        <fullName evidence="4">DUF4219 domain-containing protein</fullName>
    </recommendedName>
</protein>
<name>A0A2S4VA59_9BASI</name>
<proteinExistence type="predicted"/>
<sequence>MAQQQQHLLTVEPSSRKAAMDNTGLSAIPILNGMNYMLWERKMDIFLRARELLDVCQNKQLSLISKVIQAKHNCAIGHISSNIDDAIHNSVFSLTFDNPTPYNVWTQIKQDYAAENSYHLCKVWEDWVALKYDSTLMKYLDAVLLVLGKFKTVENPYLLLAKLGPHATYEFPTSSGKNSSSSKQNSSSSALVLKSSTSKGKIRQPVKTL</sequence>
<dbReference type="EMBL" id="PKSL01000087">
    <property type="protein sequence ID" value="POW06345.1"/>
    <property type="molecule type" value="Genomic_DNA"/>
</dbReference>
<evidence type="ECO:0000313" key="3">
    <source>
        <dbReference type="Proteomes" id="UP000239156"/>
    </source>
</evidence>